<dbReference type="PROSITE" id="PS51257">
    <property type="entry name" value="PROKAR_LIPOPROTEIN"/>
    <property type="match status" value="1"/>
</dbReference>
<feature type="chain" id="PRO_5011466404" description="Cytochrome P460" evidence="1">
    <location>
        <begin position="22"/>
        <end position="440"/>
    </location>
</feature>
<accession>A0A1G7HH16</accession>
<evidence type="ECO:0008006" key="4">
    <source>
        <dbReference type="Google" id="ProtNLM"/>
    </source>
</evidence>
<keyword evidence="1" id="KW-0732">Signal</keyword>
<sequence length="440" mass="49236">MKKIRKLSYWLVLILMLVACKETPKKSNGQITSETVLVQTNDTLCAAPVAWFNGAVPTPNPNVFPQGDVTNCDFHLVSWNYFLWLTEEVNGELRFETMYTNKAIYPEFKDDTYHVLDIVEQALSKGMLVDQNGRAVYSSIIINDVYRDFVLDNQLYDPEVLLNFDPNTNFPVGSIALKTSWKIVQPNEDVSKLYTKKADIELLDLVDGLPRIDKNNPNVEKDVEVALVALHVSVVVEGHPEFIWATFEFDDNAPDFAENQNPDAAVSVADWMFYAASTPARKTNADNATTLKFSNQEKQLLAPITQVARQYVNGGGSTTNQENITHLNKSVKSQLPSASVWKNYFEVGAIWFNTSKGSLKPDWNPNVDPSMVTGSLKLSNATIETFTQKVRSQNECFSCHNTNALTSVPTDMKILGGKNVNISHILLKNYIGGKEIPLQN</sequence>
<evidence type="ECO:0000256" key="1">
    <source>
        <dbReference type="SAM" id="SignalP"/>
    </source>
</evidence>
<keyword evidence="3" id="KW-1185">Reference proteome</keyword>
<gene>
    <name evidence="2" type="ORF">SAMN05421855_10488</name>
</gene>
<dbReference type="STRING" id="227084.SAMN05421855_10488"/>
<proteinExistence type="predicted"/>
<evidence type="ECO:0000313" key="3">
    <source>
        <dbReference type="Proteomes" id="UP000199321"/>
    </source>
</evidence>
<name>A0A1G7HH16_9FLAO</name>
<protein>
    <recommendedName>
        <fullName evidence="4">Cytochrome P460</fullName>
    </recommendedName>
</protein>
<dbReference type="EMBL" id="FNBA01000004">
    <property type="protein sequence ID" value="SDE99651.1"/>
    <property type="molecule type" value="Genomic_DNA"/>
</dbReference>
<dbReference type="AlphaFoldDB" id="A0A1G7HH16"/>
<organism evidence="2 3">
    <name type="scientific">Ulvibacter litoralis</name>
    <dbReference type="NCBI Taxonomy" id="227084"/>
    <lineage>
        <taxon>Bacteria</taxon>
        <taxon>Pseudomonadati</taxon>
        <taxon>Bacteroidota</taxon>
        <taxon>Flavobacteriia</taxon>
        <taxon>Flavobacteriales</taxon>
        <taxon>Flavobacteriaceae</taxon>
        <taxon>Ulvibacter</taxon>
    </lineage>
</organism>
<dbReference type="RefSeq" id="WP_139149413.1">
    <property type="nucleotide sequence ID" value="NZ_BMWO01000004.1"/>
</dbReference>
<dbReference type="OrthoDB" id="280897at2"/>
<feature type="signal peptide" evidence="1">
    <location>
        <begin position="1"/>
        <end position="21"/>
    </location>
</feature>
<dbReference type="Proteomes" id="UP000199321">
    <property type="component" value="Unassembled WGS sequence"/>
</dbReference>
<evidence type="ECO:0000313" key="2">
    <source>
        <dbReference type="EMBL" id="SDE99651.1"/>
    </source>
</evidence>
<reference evidence="2 3" key="1">
    <citation type="submission" date="2016-10" db="EMBL/GenBank/DDBJ databases">
        <authorList>
            <person name="de Groot N.N."/>
        </authorList>
    </citation>
    <scope>NUCLEOTIDE SEQUENCE [LARGE SCALE GENOMIC DNA]</scope>
    <source>
        <strain evidence="2 3">DSM 16195</strain>
    </source>
</reference>